<dbReference type="RefSeq" id="WP_148698450.1">
    <property type="nucleotide sequence ID" value="NZ_CP017834.1"/>
</dbReference>
<accession>A0A1L4D3B0</accession>
<dbReference type="EMBL" id="CP017834">
    <property type="protein sequence ID" value="APJ04695.1"/>
    <property type="molecule type" value="Genomic_DNA"/>
</dbReference>
<reference evidence="1 2" key="1">
    <citation type="submission" date="2016-10" db="EMBL/GenBank/DDBJ databases">
        <title>Silvanigrella aquatica sp. nov., isolated from a freshwater lake located in the Black Forest, Germany, description of Silvanigrellaceae fam. nov., Silvanigrellales ord. nov., reclassification of the order Bdellovibrionales in the class Oligoflexia, reclassification of the families Bacteriovoracaceae and Halobacteriovoraceae in the new order Bacteriovoracales ord. nov., and reclassification of the family Pseudobacteriovoracaceae in the order Oligoflexiales.</title>
        <authorList>
            <person name="Hahn M.W."/>
            <person name="Schmidt J."/>
            <person name="Koll U."/>
            <person name="Rohde M."/>
            <person name="Verbag S."/>
            <person name="Pitt A."/>
            <person name="Nakai R."/>
            <person name="Naganuma T."/>
            <person name="Lang E."/>
        </authorList>
    </citation>
    <scope>NUCLEOTIDE SEQUENCE [LARGE SCALE GENOMIC DNA]</scope>
    <source>
        <strain evidence="1 2">MWH-Nonnen-W8red</strain>
    </source>
</reference>
<gene>
    <name evidence="1" type="ORF">AXG55_12600</name>
</gene>
<dbReference type="AlphaFoldDB" id="A0A1L4D3B0"/>
<evidence type="ECO:0000313" key="2">
    <source>
        <dbReference type="Proteomes" id="UP000184731"/>
    </source>
</evidence>
<evidence type="ECO:0000313" key="1">
    <source>
        <dbReference type="EMBL" id="APJ04695.1"/>
    </source>
</evidence>
<name>A0A1L4D3B0_9BACT</name>
<protein>
    <submittedName>
        <fullName evidence="1">Uncharacterized protein</fullName>
    </submittedName>
</protein>
<keyword evidence="2" id="KW-1185">Reference proteome</keyword>
<dbReference type="STRING" id="1915309.AXG55_12600"/>
<sequence length="174" mass="20469">MVKLSHIYFVFLFSQIINFKSYSLEKTFVFCSNNEANWYWLKDSNNNYVYVMGKWEFWKFGTVFNNASFSYFIPQDSLKEIMELSKKCSKAFGSDYFTPQPANYNTSRWSVFAIDGETFMNGILQIDFIPPTSYMIMTFPGLFEFGNPGFLTITKSEKITRILNKNFKVPLLFK</sequence>
<proteinExistence type="predicted"/>
<dbReference type="Proteomes" id="UP000184731">
    <property type="component" value="Chromosome"/>
</dbReference>
<dbReference type="KEGG" id="saqi:AXG55_12600"/>
<dbReference type="OrthoDB" id="9766544at2"/>
<organism evidence="1 2">
    <name type="scientific">Silvanigrella aquatica</name>
    <dbReference type="NCBI Taxonomy" id="1915309"/>
    <lineage>
        <taxon>Bacteria</taxon>
        <taxon>Pseudomonadati</taxon>
        <taxon>Bdellovibrionota</taxon>
        <taxon>Oligoflexia</taxon>
        <taxon>Silvanigrellales</taxon>
        <taxon>Silvanigrellaceae</taxon>
        <taxon>Silvanigrella</taxon>
    </lineage>
</organism>